<reference evidence="1 2" key="1">
    <citation type="journal article" date="2023" name="bioRxiv">
        <title>High-quality genome assemblies of four members of thePodospora anserinaspecies complex.</title>
        <authorList>
            <person name="Ament-Velasquez S.L."/>
            <person name="Vogan A.A."/>
            <person name="Wallerman O."/>
            <person name="Hartmann F."/>
            <person name="Gautier V."/>
            <person name="Silar P."/>
            <person name="Giraud T."/>
            <person name="Johannesson H."/>
        </authorList>
    </citation>
    <scope>NUCLEOTIDE SEQUENCE [LARGE SCALE GENOMIC DNA]</scope>
    <source>
        <strain evidence="1 2">CBS 411.78</strain>
    </source>
</reference>
<comment type="caution">
    <text evidence="1">The sequence shown here is derived from an EMBL/GenBank/DDBJ whole genome shotgun (WGS) entry which is preliminary data.</text>
</comment>
<organism evidence="1 2">
    <name type="scientific">Podospora pseudopauciseta</name>
    <dbReference type="NCBI Taxonomy" id="2093780"/>
    <lineage>
        <taxon>Eukaryota</taxon>
        <taxon>Fungi</taxon>
        <taxon>Dikarya</taxon>
        <taxon>Ascomycota</taxon>
        <taxon>Pezizomycotina</taxon>
        <taxon>Sordariomycetes</taxon>
        <taxon>Sordariomycetidae</taxon>
        <taxon>Sordariales</taxon>
        <taxon>Podosporaceae</taxon>
        <taxon>Podospora</taxon>
    </lineage>
</organism>
<dbReference type="RefSeq" id="XP_062768157.1">
    <property type="nucleotide sequence ID" value="XM_062909380.1"/>
</dbReference>
<proteinExistence type="predicted"/>
<keyword evidence="2" id="KW-1185">Reference proteome</keyword>
<sequence>MCKYYAHAFLCKHITFSFATFCDPASMIQTRCGDRSIWQTIRMEEYCDDCKAYYPAPSSSAHSSRRR</sequence>
<dbReference type="EMBL" id="JAFFHB010000002">
    <property type="protein sequence ID" value="KAK4669487.1"/>
    <property type="molecule type" value="Genomic_DNA"/>
</dbReference>
<name>A0ABR0HNQ3_9PEZI</name>
<protein>
    <submittedName>
        <fullName evidence="1">Uncharacterized protein</fullName>
    </submittedName>
</protein>
<gene>
    <name evidence="1" type="ORF">QC763_203405</name>
</gene>
<accession>A0ABR0HNQ3</accession>
<dbReference type="Proteomes" id="UP001326199">
    <property type="component" value="Unassembled WGS sequence"/>
</dbReference>
<evidence type="ECO:0000313" key="1">
    <source>
        <dbReference type="EMBL" id="KAK4669487.1"/>
    </source>
</evidence>
<evidence type="ECO:0000313" key="2">
    <source>
        <dbReference type="Proteomes" id="UP001326199"/>
    </source>
</evidence>
<dbReference type="GeneID" id="87929723"/>